<reference evidence="2 3" key="1">
    <citation type="submission" date="2019-01" db="EMBL/GenBank/DDBJ databases">
        <title>A draft genome assembly of the solar-powered sea slug Elysia chlorotica.</title>
        <authorList>
            <person name="Cai H."/>
            <person name="Li Q."/>
            <person name="Fang X."/>
            <person name="Li J."/>
            <person name="Curtis N.E."/>
            <person name="Altenburger A."/>
            <person name="Shibata T."/>
            <person name="Feng M."/>
            <person name="Maeda T."/>
            <person name="Schwartz J.A."/>
            <person name="Shigenobu S."/>
            <person name="Lundholm N."/>
            <person name="Nishiyama T."/>
            <person name="Yang H."/>
            <person name="Hasebe M."/>
            <person name="Li S."/>
            <person name="Pierce S.K."/>
            <person name="Wang J."/>
        </authorList>
    </citation>
    <scope>NUCLEOTIDE SEQUENCE [LARGE SCALE GENOMIC DNA]</scope>
    <source>
        <strain evidence="2">EC2010</strain>
        <tissue evidence="2">Whole organism of an adult</tissue>
    </source>
</reference>
<comment type="caution">
    <text evidence="2">The sequence shown here is derived from an EMBL/GenBank/DDBJ whole genome shotgun (WGS) entry which is preliminary data.</text>
</comment>
<evidence type="ECO:0000313" key="2">
    <source>
        <dbReference type="EMBL" id="RUS79333.1"/>
    </source>
</evidence>
<dbReference type="Proteomes" id="UP000271974">
    <property type="component" value="Unassembled WGS sequence"/>
</dbReference>
<evidence type="ECO:0000256" key="1">
    <source>
        <dbReference type="SAM" id="MobiDB-lite"/>
    </source>
</evidence>
<evidence type="ECO:0000313" key="3">
    <source>
        <dbReference type="Proteomes" id="UP000271974"/>
    </source>
</evidence>
<accession>A0A433TCT6</accession>
<name>A0A433TCT6_ELYCH</name>
<feature type="region of interest" description="Disordered" evidence="1">
    <location>
        <begin position="358"/>
        <end position="391"/>
    </location>
</feature>
<sequence length="391" mass="44722">MLVWTPPGHTRCLGVWPKKLQVTTTCLNTEKNPVIDMMKTTQKARSNQGFIRSHFYHRQSPVKYPKCNSLYSSNNTLEIFAPESRSRHTFLLIQFLSIDIAKDDILQVLGPSPDCQSSWSRDSTYVIRSGNLHKVSMFFSLGGSEQSGNGFEICFRWFTSTNESSATQEFEKTLERCRRYRTNSKDEPNLPVYDVIQDLITADVTGVVRSHHGYPWNYPRPRVAPPQCTQTTGGSHLRHNTRHAKVKAVHWRTFIHKLRAPPGLTKIRLSAGRVSLAGHDRLEVCGSNGSVYRIKEGKSYTIVSESVILNFSVEVCHLPTSHGFLLCYKWFSSDSVEDVEVDLCKLKSFALKVGCQKSRSNRGNNKKHKRRRRRRHGRARVKQTLPRECMP</sequence>
<proteinExistence type="predicted"/>
<dbReference type="EMBL" id="RQTK01000457">
    <property type="protein sequence ID" value="RUS79333.1"/>
    <property type="molecule type" value="Genomic_DNA"/>
</dbReference>
<dbReference type="OrthoDB" id="10473717at2759"/>
<dbReference type="AlphaFoldDB" id="A0A433TCT6"/>
<feature type="compositionally biased region" description="Basic residues" evidence="1">
    <location>
        <begin position="364"/>
        <end position="381"/>
    </location>
</feature>
<keyword evidence="3" id="KW-1185">Reference proteome</keyword>
<protein>
    <submittedName>
        <fullName evidence="2">Uncharacterized protein</fullName>
    </submittedName>
</protein>
<organism evidence="2 3">
    <name type="scientific">Elysia chlorotica</name>
    <name type="common">Eastern emerald elysia</name>
    <name type="synonym">Sea slug</name>
    <dbReference type="NCBI Taxonomy" id="188477"/>
    <lineage>
        <taxon>Eukaryota</taxon>
        <taxon>Metazoa</taxon>
        <taxon>Spiralia</taxon>
        <taxon>Lophotrochozoa</taxon>
        <taxon>Mollusca</taxon>
        <taxon>Gastropoda</taxon>
        <taxon>Heterobranchia</taxon>
        <taxon>Euthyneura</taxon>
        <taxon>Panpulmonata</taxon>
        <taxon>Sacoglossa</taxon>
        <taxon>Placobranchoidea</taxon>
        <taxon>Plakobranchidae</taxon>
        <taxon>Elysia</taxon>
    </lineage>
</organism>
<gene>
    <name evidence="2" type="ORF">EGW08_012887</name>
</gene>